<evidence type="ECO:0000313" key="4">
    <source>
        <dbReference type="Proteomes" id="UP001165427"/>
    </source>
</evidence>
<protein>
    <submittedName>
        <fullName evidence="3">Universal stress protein</fullName>
    </submittedName>
</protein>
<dbReference type="SUPFAM" id="SSF52402">
    <property type="entry name" value="Adenine nucleotide alpha hydrolases-like"/>
    <property type="match status" value="1"/>
</dbReference>
<dbReference type="InterPro" id="IPR006016">
    <property type="entry name" value="UspA"/>
</dbReference>
<evidence type="ECO:0000256" key="1">
    <source>
        <dbReference type="ARBA" id="ARBA00008791"/>
    </source>
</evidence>
<dbReference type="RefSeq" id="WP_246904408.1">
    <property type="nucleotide sequence ID" value="NZ_JALJRB010000006.1"/>
</dbReference>
<organism evidence="3 4">
    <name type="scientific">Desulfatitalea alkaliphila</name>
    <dbReference type="NCBI Taxonomy" id="2929485"/>
    <lineage>
        <taxon>Bacteria</taxon>
        <taxon>Pseudomonadati</taxon>
        <taxon>Thermodesulfobacteriota</taxon>
        <taxon>Desulfobacteria</taxon>
        <taxon>Desulfobacterales</taxon>
        <taxon>Desulfosarcinaceae</taxon>
        <taxon>Desulfatitalea</taxon>
    </lineage>
</organism>
<name>A0AA41R1B1_9BACT</name>
<dbReference type="Pfam" id="PF00582">
    <property type="entry name" value="Usp"/>
    <property type="match status" value="1"/>
</dbReference>
<reference evidence="3" key="1">
    <citation type="submission" date="2022-04" db="EMBL/GenBank/DDBJ databases">
        <title>Desulfatitalea alkaliphila sp. nov., a novel anaerobic sulfate-reducing bacterium isolated from terrestrial mud volcano, Taman Peninsula, Russia.</title>
        <authorList>
            <person name="Khomyakova M.A."/>
            <person name="Merkel A.Y."/>
            <person name="Slobodkin A.I."/>
        </authorList>
    </citation>
    <scope>NUCLEOTIDE SEQUENCE</scope>
    <source>
        <strain evidence="3">M08but</strain>
    </source>
</reference>
<dbReference type="AlphaFoldDB" id="A0AA41R1B1"/>
<proteinExistence type="inferred from homology"/>
<dbReference type="InterPro" id="IPR014729">
    <property type="entry name" value="Rossmann-like_a/b/a_fold"/>
</dbReference>
<sequence length="156" mass="17044">MAKKILIPIDDSENALRAVGFVASTFAADNQITLLNVMLDTATLCQMDSPELIPLFKVQQASFCALEDKKRELVKEAMKKSKEHLVNAGFSADNISIKIQDKHSGVARDILTEAEKGYDLIVIGRRGMSGIKEFFMGSVSQKVLNGAKDVSVLIVT</sequence>
<comment type="similarity">
    <text evidence="1">Belongs to the universal stress protein A family.</text>
</comment>
<accession>A0AA41R1B1</accession>
<dbReference type="EMBL" id="JALJRB010000006">
    <property type="protein sequence ID" value="MCJ8500332.1"/>
    <property type="molecule type" value="Genomic_DNA"/>
</dbReference>
<dbReference type="PANTHER" id="PTHR46268">
    <property type="entry name" value="STRESS RESPONSE PROTEIN NHAX"/>
    <property type="match status" value="1"/>
</dbReference>
<evidence type="ECO:0000259" key="2">
    <source>
        <dbReference type="Pfam" id="PF00582"/>
    </source>
</evidence>
<dbReference type="CDD" id="cd00293">
    <property type="entry name" value="USP-like"/>
    <property type="match status" value="1"/>
</dbReference>
<comment type="caution">
    <text evidence="3">The sequence shown here is derived from an EMBL/GenBank/DDBJ whole genome shotgun (WGS) entry which is preliminary data.</text>
</comment>
<gene>
    <name evidence="3" type="ORF">MRX98_07070</name>
</gene>
<evidence type="ECO:0000313" key="3">
    <source>
        <dbReference type="EMBL" id="MCJ8500332.1"/>
    </source>
</evidence>
<keyword evidence="4" id="KW-1185">Reference proteome</keyword>
<dbReference type="InterPro" id="IPR006015">
    <property type="entry name" value="Universal_stress_UspA"/>
</dbReference>
<dbReference type="Gene3D" id="3.40.50.620">
    <property type="entry name" value="HUPs"/>
    <property type="match status" value="1"/>
</dbReference>
<feature type="domain" description="UspA" evidence="2">
    <location>
        <begin position="1"/>
        <end position="155"/>
    </location>
</feature>
<dbReference type="PRINTS" id="PR01438">
    <property type="entry name" value="UNVRSLSTRESS"/>
</dbReference>
<dbReference type="Proteomes" id="UP001165427">
    <property type="component" value="Unassembled WGS sequence"/>
</dbReference>
<dbReference type="PANTHER" id="PTHR46268:SF6">
    <property type="entry name" value="UNIVERSAL STRESS PROTEIN UP12"/>
    <property type="match status" value="1"/>
</dbReference>